<gene>
    <name evidence="2" type="ORF">EWH08_15160</name>
</gene>
<sequence length="153" mass="17951">MRLRAVSERQIRSDIDSKLRGCDLVKIKIGDTVCDRKVRTRAIVVQQKTGRPVQFELMDDARPSLLRWLELRGRSLEDYAFPSRTDRSTHMSTRQYARLVHEWVTGIGLPSEDYGTHSQRRTGPSDVILIQTGSMVEMLRRCWTRRRLDRTHR</sequence>
<evidence type="ECO:0000256" key="1">
    <source>
        <dbReference type="ARBA" id="ARBA00023172"/>
    </source>
</evidence>
<dbReference type="Proteomes" id="UP000292734">
    <property type="component" value="Unassembled WGS sequence"/>
</dbReference>
<dbReference type="InterPro" id="IPR013762">
    <property type="entry name" value="Integrase-like_cat_sf"/>
</dbReference>
<dbReference type="GO" id="GO:0015074">
    <property type="term" value="P:DNA integration"/>
    <property type="evidence" value="ECO:0007669"/>
    <property type="project" value="InterPro"/>
</dbReference>
<dbReference type="AlphaFoldDB" id="A0A4Q4J276"/>
<name>A0A4Q4J276_9SPHN</name>
<dbReference type="SUPFAM" id="SSF56349">
    <property type="entry name" value="DNA breaking-rejoining enzymes"/>
    <property type="match status" value="1"/>
</dbReference>
<keyword evidence="1" id="KW-0233">DNA recombination</keyword>
<comment type="caution">
    <text evidence="2">The sequence shown here is derived from an EMBL/GenBank/DDBJ whole genome shotgun (WGS) entry which is preliminary data.</text>
</comment>
<dbReference type="Gene3D" id="1.10.443.10">
    <property type="entry name" value="Intergrase catalytic core"/>
    <property type="match status" value="1"/>
</dbReference>
<protein>
    <submittedName>
        <fullName evidence="2">Integrase</fullName>
    </submittedName>
</protein>
<reference evidence="2 3" key="1">
    <citation type="submission" date="2019-02" db="EMBL/GenBank/DDBJ databases">
        <authorList>
            <person name="Feng G."/>
        </authorList>
    </citation>
    <scope>NUCLEOTIDE SEQUENCE [LARGE SCALE GENOMIC DNA]</scope>
    <source>
        <strain evidence="2 3">DSM 26779</strain>
    </source>
</reference>
<dbReference type="GO" id="GO:0006310">
    <property type="term" value="P:DNA recombination"/>
    <property type="evidence" value="ECO:0007669"/>
    <property type="project" value="UniProtKB-KW"/>
</dbReference>
<evidence type="ECO:0000313" key="2">
    <source>
        <dbReference type="EMBL" id="RYM00223.1"/>
    </source>
</evidence>
<organism evidence="2 3">
    <name type="scientific">Sphingobium indicum</name>
    <dbReference type="NCBI Taxonomy" id="332055"/>
    <lineage>
        <taxon>Bacteria</taxon>
        <taxon>Pseudomonadati</taxon>
        <taxon>Pseudomonadota</taxon>
        <taxon>Alphaproteobacteria</taxon>
        <taxon>Sphingomonadales</taxon>
        <taxon>Sphingomonadaceae</taxon>
        <taxon>Sphingobium</taxon>
    </lineage>
</organism>
<dbReference type="GO" id="GO:0003677">
    <property type="term" value="F:DNA binding"/>
    <property type="evidence" value="ECO:0007669"/>
    <property type="project" value="InterPro"/>
</dbReference>
<dbReference type="EMBL" id="SEOM01000006">
    <property type="protein sequence ID" value="RYM00223.1"/>
    <property type="molecule type" value="Genomic_DNA"/>
</dbReference>
<evidence type="ECO:0000313" key="3">
    <source>
        <dbReference type="Proteomes" id="UP000292734"/>
    </source>
</evidence>
<proteinExistence type="predicted"/>
<dbReference type="InterPro" id="IPR011010">
    <property type="entry name" value="DNA_brk_join_enz"/>
</dbReference>
<accession>A0A4Q4J276</accession>